<dbReference type="InParanoid" id="A0A1D8PIA9"/>
<dbReference type="KEGG" id="cal:CAALFM_C208520CA"/>
<proteinExistence type="predicted"/>
<accession>A0A1D8PIA9</accession>
<protein>
    <submittedName>
        <fullName evidence="3">Uncharacterized protein</fullName>
    </submittedName>
</protein>
<keyword evidence="1" id="KW-1133">Transmembrane helix</keyword>
<name>A0A1D8PIA9_CANAL</name>
<feature type="transmembrane region" description="Helical" evidence="1">
    <location>
        <begin position="12"/>
        <end position="31"/>
    </location>
</feature>
<evidence type="ECO:0000256" key="1">
    <source>
        <dbReference type="SAM" id="Phobius"/>
    </source>
</evidence>
<organism evidence="3 4">
    <name type="scientific">Candida albicans (strain SC5314 / ATCC MYA-2876)</name>
    <name type="common">Yeast</name>
    <dbReference type="NCBI Taxonomy" id="237561"/>
    <lineage>
        <taxon>Eukaryota</taxon>
        <taxon>Fungi</taxon>
        <taxon>Dikarya</taxon>
        <taxon>Ascomycota</taxon>
        <taxon>Saccharomycotina</taxon>
        <taxon>Pichiomycetes</taxon>
        <taxon>Debaryomycetaceae</taxon>
        <taxon>Candida/Lodderomyces clade</taxon>
        <taxon>Candida</taxon>
    </lineage>
</organism>
<reference evidence="3 4" key="1">
    <citation type="journal article" date="2004" name="Proc. Natl. Acad. Sci. U.S.A.">
        <title>The diploid genome sequence of Candida albicans.</title>
        <authorList>
            <person name="Jones T."/>
            <person name="Federspiel N.A."/>
            <person name="Chibana H."/>
            <person name="Dungan J."/>
            <person name="Kalman S."/>
            <person name="Magee B.B."/>
            <person name="Newport G."/>
            <person name="Thorstenson Y.R."/>
            <person name="Agabian N."/>
            <person name="Magee P.T."/>
            <person name="Davis R.W."/>
            <person name="Scherer S."/>
        </authorList>
    </citation>
    <scope>NUCLEOTIDE SEQUENCE [LARGE SCALE GENOMIC DNA]</scope>
    <source>
        <strain evidence="4">SC5314 / ATCC MYA-2876</strain>
    </source>
</reference>
<dbReference type="EMBL" id="CP017624">
    <property type="protein sequence ID" value="AOW27840.1"/>
    <property type="molecule type" value="Genomic_DNA"/>
</dbReference>
<dbReference type="GeneID" id="30515155"/>
<keyword evidence="1" id="KW-0472">Membrane</keyword>
<keyword evidence="4" id="KW-1185">Reference proteome</keyword>
<dbReference type="RefSeq" id="XP_019330808.1">
    <property type="nucleotide sequence ID" value="XM_019475263.1"/>
</dbReference>
<reference evidence="3 4" key="2">
    <citation type="journal article" date="2007" name="Genome Biol.">
        <title>Assembly of the Candida albicans genome into sixteen supercontigs aligned on the eight chromosomes.</title>
        <authorList>
            <person name="van het Hoog M."/>
            <person name="Rast T.J."/>
            <person name="Martchenko M."/>
            <person name="Grindle S."/>
            <person name="Dignard D."/>
            <person name="Hogues H."/>
            <person name="Cuomo C."/>
            <person name="Berriman M."/>
            <person name="Scherer S."/>
            <person name="Magee B.B."/>
            <person name="Whiteway M."/>
            <person name="Chibana H."/>
            <person name="Nantel A."/>
            <person name="Magee P.T."/>
        </authorList>
    </citation>
    <scope>GENOME REANNOTATION</scope>
    <source>
        <strain evidence="4">SC5314 / ATCC MYA-2876</strain>
    </source>
</reference>
<dbReference type="Proteomes" id="UP000000559">
    <property type="component" value="Chromosome 2"/>
</dbReference>
<evidence type="ECO:0000313" key="4">
    <source>
        <dbReference type="Proteomes" id="UP000000559"/>
    </source>
</evidence>
<keyword evidence="1" id="KW-0812">Transmembrane</keyword>
<dbReference type="AlphaFoldDB" id="A0A1D8PIA9"/>
<dbReference type="SMR" id="A0A1D8PIA9"/>
<sequence length="53" mass="5687">MTTRSSNSSSVVLNDYLAALILVFVGLVVVVKKLDSIIIELQSLNSNLKVLAP</sequence>
<evidence type="ECO:0000313" key="3">
    <source>
        <dbReference type="EMBL" id="AOW27840.1"/>
    </source>
</evidence>
<reference evidence="3 4" key="3">
    <citation type="journal article" date="2013" name="Genome Biol.">
        <title>Assembly of a phased diploid Candida albicans genome facilitates allele-specific measurements and provides a simple model for repeat and indel structure.</title>
        <authorList>
            <person name="Muzzey D."/>
            <person name="Schwartz K."/>
            <person name="Weissman J.S."/>
            <person name="Sherlock G."/>
        </authorList>
    </citation>
    <scope>NUCLEOTIDE SEQUENCE [LARGE SCALE GENOMIC DNA]</scope>
    <source>
        <strain evidence="4">SC5314 / ATCC MYA-2876</strain>
    </source>
</reference>
<gene>
    <name evidence="3" type="ordered locus">CAALFM_C208520CA</name>
    <name evidence="2" type="ordered locus">orf19.3626.1</name>
</gene>
<dbReference type="VEuPathDB" id="FungiDB:C2_08520C_A"/>
<evidence type="ECO:0000313" key="2">
    <source>
        <dbReference type="CGD" id="CAL0000175851"/>
    </source>
</evidence>
<dbReference type="CGD" id="CAL0000175851">
    <property type="gene designation" value="orf19.3626.1"/>
</dbReference>